<dbReference type="EMBL" id="DUTF01000052">
    <property type="protein sequence ID" value="HHY25597.1"/>
    <property type="molecule type" value="Genomic_DNA"/>
</dbReference>
<evidence type="ECO:0000313" key="8">
    <source>
        <dbReference type="Proteomes" id="UP000553059"/>
    </source>
</evidence>
<proteinExistence type="predicted"/>
<keyword evidence="1 7" id="KW-0808">Transferase</keyword>
<dbReference type="NCBIfam" id="TIGR01378">
    <property type="entry name" value="thi_PPkinase"/>
    <property type="match status" value="1"/>
</dbReference>
<dbReference type="SUPFAM" id="SSF63862">
    <property type="entry name" value="Thiamin pyrophosphokinase, substrate-binding domain"/>
    <property type="match status" value="1"/>
</dbReference>
<gene>
    <name evidence="7" type="ORF">GX523_02375</name>
</gene>
<sequence length="225" mass="25088">MRIAVVANGEWDQEWGKRELSFYDRLIAADGGGNHIVHAGYIPDALVGDLDSTEPETMEICRKKGTAILSYPAEKDETDLELALEYAARLIKQEEKAGSQDQEIKEIFLLGAIGGRIDHLLGNLFLLRGFLKRGFRIRMKGPDQELWLLEGQGKLIGKKGQKVSVIPVTEKAVVRTEGLYYPLYQEILYQESPRGISNVFLGEDAIVEVSEGTALIVMLSPDNIR</sequence>
<dbReference type="GO" id="GO:0004788">
    <property type="term" value="F:thiamine diphosphokinase activity"/>
    <property type="evidence" value="ECO:0007669"/>
    <property type="project" value="UniProtKB-UniRule"/>
</dbReference>
<dbReference type="GO" id="GO:0005524">
    <property type="term" value="F:ATP binding"/>
    <property type="evidence" value="ECO:0007669"/>
    <property type="project" value="UniProtKB-KW"/>
</dbReference>
<dbReference type="InterPro" id="IPR053149">
    <property type="entry name" value="TPK"/>
</dbReference>
<dbReference type="InterPro" id="IPR036759">
    <property type="entry name" value="TPK_catalytic_sf"/>
</dbReference>
<dbReference type="InterPro" id="IPR007371">
    <property type="entry name" value="TPK_catalytic"/>
</dbReference>
<dbReference type="AlphaFoldDB" id="A0A7C7D7J7"/>
<dbReference type="InterPro" id="IPR007373">
    <property type="entry name" value="Thiamin_PyroPKinase_B1-bd"/>
</dbReference>
<name>A0A7C7D7J7_9FIRM</name>
<dbReference type="GO" id="GO:0030975">
    <property type="term" value="F:thiamine binding"/>
    <property type="evidence" value="ECO:0007669"/>
    <property type="project" value="InterPro"/>
</dbReference>
<accession>A0A7C7D7J7</accession>
<dbReference type="GO" id="GO:0006772">
    <property type="term" value="P:thiamine metabolic process"/>
    <property type="evidence" value="ECO:0007669"/>
    <property type="project" value="UniProtKB-UniRule"/>
</dbReference>
<dbReference type="Pfam" id="PF04265">
    <property type="entry name" value="TPK_B1_binding"/>
    <property type="match status" value="1"/>
</dbReference>
<evidence type="ECO:0000256" key="4">
    <source>
        <dbReference type="ARBA" id="ARBA00022840"/>
    </source>
</evidence>
<reference evidence="7 8" key="1">
    <citation type="journal article" date="2020" name="Biotechnol. Biofuels">
        <title>New insights from the biogas microbiome by comprehensive genome-resolved metagenomics of nearly 1600 species originating from multiple anaerobic digesters.</title>
        <authorList>
            <person name="Campanaro S."/>
            <person name="Treu L."/>
            <person name="Rodriguez-R L.M."/>
            <person name="Kovalovszki A."/>
            <person name="Ziels R.M."/>
            <person name="Maus I."/>
            <person name="Zhu X."/>
            <person name="Kougias P.G."/>
            <person name="Basile A."/>
            <person name="Luo G."/>
            <person name="Schluter A."/>
            <person name="Konstantinidis K.T."/>
            <person name="Angelidaki I."/>
        </authorList>
    </citation>
    <scope>NUCLEOTIDE SEQUENCE [LARGE SCALE GENOMIC DNA]</scope>
    <source>
        <strain evidence="7">AS05jafATM_4</strain>
    </source>
</reference>
<evidence type="ECO:0000256" key="5">
    <source>
        <dbReference type="NCBIfam" id="TIGR01378"/>
    </source>
</evidence>
<keyword evidence="2" id="KW-0547">Nucleotide-binding</keyword>
<organism evidence="7 8">
    <name type="scientific">Desulfitobacterium dehalogenans</name>
    <dbReference type="NCBI Taxonomy" id="36854"/>
    <lineage>
        <taxon>Bacteria</taxon>
        <taxon>Bacillati</taxon>
        <taxon>Bacillota</taxon>
        <taxon>Clostridia</taxon>
        <taxon>Eubacteriales</taxon>
        <taxon>Desulfitobacteriaceae</taxon>
        <taxon>Desulfitobacterium</taxon>
    </lineage>
</organism>
<dbReference type="Pfam" id="PF04263">
    <property type="entry name" value="TPK_catalytic"/>
    <property type="match status" value="1"/>
</dbReference>
<dbReference type="CDD" id="cd07995">
    <property type="entry name" value="TPK"/>
    <property type="match status" value="1"/>
</dbReference>
<dbReference type="GO" id="GO:0009229">
    <property type="term" value="P:thiamine diphosphate biosynthetic process"/>
    <property type="evidence" value="ECO:0007669"/>
    <property type="project" value="InterPro"/>
</dbReference>
<keyword evidence="3 7" id="KW-0418">Kinase</keyword>
<dbReference type="PANTHER" id="PTHR41299:SF1">
    <property type="entry name" value="THIAMINE PYROPHOSPHOKINASE"/>
    <property type="match status" value="1"/>
</dbReference>
<feature type="domain" description="Thiamin pyrophosphokinase thiamin-binding" evidence="6">
    <location>
        <begin position="157"/>
        <end position="215"/>
    </location>
</feature>
<dbReference type="PANTHER" id="PTHR41299">
    <property type="entry name" value="THIAMINE PYROPHOSPHOKINASE"/>
    <property type="match status" value="1"/>
</dbReference>
<dbReference type="SUPFAM" id="SSF63999">
    <property type="entry name" value="Thiamin pyrophosphokinase, catalytic domain"/>
    <property type="match status" value="1"/>
</dbReference>
<evidence type="ECO:0000256" key="2">
    <source>
        <dbReference type="ARBA" id="ARBA00022741"/>
    </source>
</evidence>
<dbReference type="EC" id="2.7.6.2" evidence="5"/>
<dbReference type="InterPro" id="IPR006282">
    <property type="entry name" value="Thi_PPkinase"/>
</dbReference>
<keyword evidence="4" id="KW-0067">ATP-binding</keyword>
<evidence type="ECO:0000256" key="3">
    <source>
        <dbReference type="ARBA" id="ARBA00022777"/>
    </source>
</evidence>
<evidence type="ECO:0000256" key="1">
    <source>
        <dbReference type="ARBA" id="ARBA00022679"/>
    </source>
</evidence>
<dbReference type="SMART" id="SM00983">
    <property type="entry name" value="TPK_B1_binding"/>
    <property type="match status" value="1"/>
</dbReference>
<dbReference type="Proteomes" id="UP000553059">
    <property type="component" value="Unassembled WGS sequence"/>
</dbReference>
<protein>
    <recommendedName>
        <fullName evidence="5">Thiamine diphosphokinase</fullName>
        <ecNumber evidence="5">2.7.6.2</ecNumber>
    </recommendedName>
</protein>
<evidence type="ECO:0000259" key="6">
    <source>
        <dbReference type="SMART" id="SM00983"/>
    </source>
</evidence>
<comment type="caution">
    <text evidence="7">The sequence shown here is derived from an EMBL/GenBank/DDBJ whole genome shotgun (WGS) entry which is preliminary data.</text>
</comment>
<dbReference type="Gene3D" id="3.40.50.10240">
    <property type="entry name" value="Thiamin pyrophosphokinase, catalytic domain"/>
    <property type="match status" value="1"/>
</dbReference>
<evidence type="ECO:0000313" key="7">
    <source>
        <dbReference type="EMBL" id="HHY25597.1"/>
    </source>
</evidence>
<dbReference type="InterPro" id="IPR036371">
    <property type="entry name" value="TPK_B1-bd_sf"/>
</dbReference>
<dbReference type="GO" id="GO:0016301">
    <property type="term" value="F:kinase activity"/>
    <property type="evidence" value="ECO:0007669"/>
    <property type="project" value="UniProtKB-KW"/>
</dbReference>